<organism evidence="2 3">
    <name type="scientific">Microbispora oryzae</name>
    <dbReference type="NCBI Taxonomy" id="2806554"/>
    <lineage>
        <taxon>Bacteria</taxon>
        <taxon>Bacillati</taxon>
        <taxon>Actinomycetota</taxon>
        <taxon>Actinomycetes</taxon>
        <taxon>Streptosporangiales</taxon>
        <taxon>Streptosporangiaceae</taxon>
        <taxon>Microbispora</taxon>
    </lineage>
</organism>
<dbReference type="InterPro" id="IPR001607">
    <property type="entry name" value="Znf_UBP"/>
</dbReference>
<keyword evidence="3" id="KW-1185">Reference proteome</keyword>
<dbReference type="Pfam" id="PF02148">
    <property type="entry name" value="zf-UBP"/>
    <property type="match status" value="1"/>
</dbReference>
<dbReference type="Gene3D" id="3.30.40.10">
    <property type="entry name" value="Zinc/RING finger domain, C3HC4 (zinc finger)"/>
    <property type="match status" value="1"/>
</dbReference>
<dbReference type="GO" id="GO:0008270">
    <property type="term" value="F:zinc ion binding"/>
    <property type="evidence" value="ECO:0007669"/>
    <property type="project" value="InterPro"/>
</dbReference>
<dbReference type="InterPro" id="IPR013083">
    <property type="entry name" value="Znf_RING/FYVE/PHD"/>
</dbReference>
<dbReference type="Proteomes" id="UP000674234">
    <property type="component" value="Unassembled WGS sequence"/>
</dbReference>
<reference evidence="2" key="1">
    <citation type="submission" date="2021-02" db="EMBL/GenBank/DDBJ databases">
        <title>Draft genome sequence of Microbispora sp. RL4-1S isolated from rice leaves in Thailand.</title>
        <authorList>
            <person name="Muangham S."/>
            <person name="Duangmal K."/>
        </authorList>
    </citation>
    <scope>NUCLEOTIDE SEQUENCE</scope>
    <source>
        <strain evidence="2">RL4-1S</strain>
    </source>
</reference>
<dbReference type="AlphaFoldDB" id="A0A941AIY1"/>
<sequence>MGVCEHLLDTANPDPRPPEGCQECIEQGGRWVHLRRCLDCGHIGCCDSSPSKHATAHFHETGHPVVQSYEPGEEWRWCYVDQRLG</sequence>
<evidence type="ECO:0000259" key="1">
    <source>
        <dbReference type="PROSITE" id="PS50271"/>
    </source>
</evidence>
<proteinExistence type="predicted"/>
<dbReference type="RefSeq" id="WP_210156997.1">
    <property type="nucleotide sequence ID" value="NZ_JAFCNB010000009.1"/>
</dbReference>
<protein>
    <submittedName>
        <fullName evidence="2">UBP-type zinc finger domain-containing protein</fullName>
    </submittedName>
</protein>
<evidence type="ECO:0000313" key="2">
    <source>
        <dbReference type="EMBL" id="MBP2705715.1"/>
    </source>
</evidence>
<name>A0A941AIY1_9ACTN</name>
<accession>A0A941AIY1</accession>
<feature type="domain" description="UBP-type" evidence="1">
    <location>
        <begin position="2"/>
        <end position="85"/>
    </location>
</feature>
<dbReference type="EMBL" id="JAFCNB010000009">
    <property type="protein sequence ID" value="MBP2705715.1"/>
    <property type="molecule type" value="Genomic_DNA"/>
</dbReference>
<gene>
    <name evidence="2" type="ORF">JOL79_18020</name>
</gene>
<dbReference type="SUPFAM" id="SSF57850">
    <property type="entry name" value="RING/U-box"/>
    <property type="match status" value="1"/>
</dbReference>
<comment type="caution">
    <text evidence="2">The sequence shown here is derived from an EMBL/GenBank/DDBJ whole genome shotgun (WGS) entry which is preliminary data.</text>
</comment>
<evidence type="ECO:0000313" key="3">
    <source>
        <dbReference type="Proteomes" id="UP000674234"/>
    </source>
</evidence>
<dbReference type="PROSITE" id="PS50271">
    <property type="entry name" value="ZF_UBP"/>
    <property type="match status" value="1"/>
</dbReference>